<evidence type="ECO:0000313" key="3">
    <source>
        <dbReference type="Proteomes" id="UP000886752"/>
    </source>
</evidence>
<dbReference type="Pfam" id="PF04965">
    <property type="entry name" value="GPW_gp25"/>
    <property type="match status" value="1"/>
</dbReference>
<evidence type="ECO:0000259" key="1">
    <source>
        <dbReference type="Pfam" id="PF04965"/>
    </source>
</evidence>
<dbReference type="InterPro" id="IPR053176">
    <property type="entry name" value="T6SS_TssE1-like"/>
</dbReference>
<sequence>MQGRLLERIMNAERPGRQPRDALTEQVDSIGSYLGRLLNTRQGSVSIAPDLGLPDITNFTRLHGGEDVHALERLIEKVISRYEPRLQDVQVRHEPSAGTAFTLAFSLSAKVDNEGTLLPVLFETILLPDGRIDIKGYA</sequence>
<dbReference type="EMBL" id="DXHV01000033">
    <property type="protein sequence ID" value="HIW00135.1"/>
    <property type="molecule type" value="Genomic_DNA"/>
</dbReference>
<dbReference type="SUPFAM" id="SSF160719">
    <property type="entry name" value="gpW/gp25-like"/>
    <property type="match status" value="1"/>
</dbReference>
<dbReference type="Gene3D" id="3.10.450.40">
    <property type="match status" value="1"/>
</dbReference>
<proteinExistence type="predicted"/>
<dbReference type="InterPro" id="IPR007048">
    <property type="entry name" value="IraD/Gp25-like"/>
</dbReference>
<dbReference type="AlphaFoldDB" id="A0A9D1PWF4"/>
<comment type="caution">
    <text evidence="2">The sequence shown here is derived from an EMBL/GenBank/DDBJ whole genome shotgun (WGS) entry which is preliminary data.</text>
</comment>
<protein>
    <submittedName>
        <fullName evidence="2">Type VI secretion system baseplate subunit TssE</fullName>
    </submittedName>
</protein>
<evidence type="ECO:0000313" key="2">
    <source>
        <dbReference type="EMBL" id="HIW00135.1"/>
    </source>
</evidence>
<reference evidence="2" key="1">
    <citation type="journal article" date="2021" name="PeerJ">
        <title>Extensive microbial diversity within the chicken gut microbiome revealed by metagenomics and culture.</title>
        <authorList>
            <person name="Gilroy R."/>
            <person name="Ravi A."/>
            <person name="Getino M."/>
            <person name="Pursley I."/>
            <person name="Horton D.L."/>
            <person name="Alikhan N.F."/>
            <person name="Baker D."/>
            <person name="Gharbi K."/>
            <person name="Hall N."/>
            <person name="Watson M."/>
            <person name="Adriaenssens E.M."/>
            <person name="Foster-Nyarko E."/>
            <person name="Jarju S."/>
            <person name="Secka A."/>
            <person name="Antonio M."/>
            <person name="Oren A."/>
            <person name="Chaudhuri R.R."/>
            <person name="La Ragione R."/>
            <person name="Hildebrand F."/>
            <person name="Pallen M.J."/>
        </authorList>
    </citation>
    <scope>NUCLEOTIDE SEQUENCE</scope>
    <source>
        <strain evidence="2">ChiHecec2B26-446</strain>
    </source>
</reference>
<gene>
    <name evidence="2" type="primary">tssE</name>
    <name evidence="2" type="ORF">H9894_02975</name>
</gene>
<dbReference type="Proteomes" id="UP000886752">
    <property type="component" value="Unassembled WGS sequence"/>
</dbReference>
<dbReference type="PANTHER" id="PTHR38595:SF2">
    <property type="entry name" value="TYPE VI SECRETION SYSTEM BASEPLATE SUBUNIT TSSE"/>
    <property type="match status" value="1"/>
</dbReference>
<dbReference type="InterPro" id="IPR017737">
    <property type="entry name" value="TssE1-like"/>
</dbReference>
<dbReference type="PANTHER" id="PTHR38595">
    <property type="entry name" value="CYTOPLASMIC PROTEIN-RELATED"/>
    <property type="match status" value="1"/>
</dbReference>
<accession>A0A9D1PWF4</accession>
<organism evidence="2 3">
    <name type="scientific">Candidatus Desulfovibrio intestinipullorum</name>
    <dbReference type="NCBI Taxonomy" id="2838536"/>
    <lineage>
        <taxon>Bacteria</taxon>
        <taxon>Pseudomonadati</taxon>
        <taxon>Thermodesulfobacteriota</taxon>
        <taxon>Desulfovibrionia</taxon>
        <taxon>Desulfovibrionales</taxon>
        <taxon>Desulfovibrionaceae</taxon>
        <taxon>Desulfovibrio</taxon>
    </lineage>
</organism>
<name>A0A9D1PWF4_9BACT</name>
<reference evidence="2" key="2">
    <citation type="submission" date="2021-04" db="EMBL/GenBank/DDBJ databases">
        <authorList>
            <person name="Gilroy R."/>
        </authorList>
    </citation>
    <scope>NUCLEOTIDE SEQUENCE</scope>
    <source>
        <strain evidence="2">ChiHecec2B26-446</strain>
    </source>
</reference>
<dbReference type="NCBIfam" id="TIGR03357">
    <property type="entry name" value="VI_zyme"/>
    <property type="match status" value="1"/>
</dbReference>
<feature type="domain" description="IraD/Gp25-like" evidence="1">
    <location>
        <begin position="27"/>
        <end position="114"/>
    </location>
</feature>